<evidence type="ECO:0000313" key="3">
    <source>
        <dbReference type="Proteomes" id="UP001054945"/>
    </source>
</evidence>
<sequence length="146" mass="17018">MADRPSDPFDDAPAAILRLSCLLRSLTFSSTLFFLLLFFGVISTLSLTGLRIFNILRFRGEEQRCLKRRFYLCSSLPYVCVATSPTRFDFASLWREREREKNTLRSSSYCSSIALEFIEIFTNISQWTWFRKNKSTLWVGNGKNEI</sequence>
<keyword evidence="1" id="KW-1133">Transmembrane helix</keyword>
<comment type="caution">
    <text evidence="2">The sequence shown here is derived from an EMBL/GenBank/DDBJ whole genome shotgun (WGS) entry which is preliminary data.</text>
</comment>
<keyword evidence="1" id="KW-0472">Membrane</keyword>
<dbReference type="Proteomes" id="UP001054945">
    <property type="component" value="Unassembled WGS sequence"/>
</dbReference>
<organism evidence="2 3">
    <name type="scientific">Caerostris extrusa</name>
    <name type="common">Bark spider</name>
    <name type="synonym">Caerostris bankana</name>
    <dbReference type="NCBI Taxonomy" id="172846"/>
    <lineage>
        <taxon>Eukaryota</taxon>
        <taxon>Metazoa</taxon>
        <taxon>Ecdysozoa</taxon>
        <taxon>Arthropoda</taxon>
        <taxon>Chelicerata</taxon>
        <taxon>Arachnida</taxon>
        <taxon>Araneae</taxon>
        <taxon>Araneomorphae</taxon>
        <taxon>Entelegynae</taxon>
        <taxon>Araneoidea</taxon>
        <taxon>Araneidae</taxon>
        <taxon>Caerostris</taxon>
    </lineage>
</organism>
<accession>A0AAV4R948</accession>
<dbReference type="EMBL" id="BPLR01007679">
    <property type="protein sequence ID" value="GIY18833.1"/>
    <property type="molecule type" value="Genomic_DNA"/>
</dbReference>
<gene>
    <name evidence="2" type="ORF">CEXT_586521</name>
</gene>
<name>A0AAV4R948_CAEEX</name>
<keyword evidence="1" id="KW-0812">Transmembrane</keyword>
<protein>
    <submittedName>
        <fullName evidence="2">Uncharacterized protein</fullName>
    </submittedName>
</protein>
<evidence type="ECO:0000313" key="2">
    <source>
        <dbReference type="EMBL" id="GIY18833.1"/>
    </source>
</evidence>
<proteinExistence type="predicted"/>
<evidence type="ECO:0000256" key="1">
    <source>
        <dbReference type="SAM" id="Phobius"/>
    </source>
</evidence>
<feature type="transmembrane region" description="Helical" evidence="1">
    <location>
        <begin position="32"/>
        <end position="53"/>
    </location>
</feature>
<reference evidence="2 3" key="1">
    <citation type="submission" date="2021-06" db="EMBL/GenBank/DDBJ databases">
        <title>Caerostris extrusa draft genome.</title>
        <authorList>
            <person name="Kono N."/>
            <person name="Arakawa K."/>
        </authorList>
    </citation>
    <scope>NUCLEOTIDE SEQUENCE [LARGE SCALE GENOMIC DNA]</scope>
</reference>
<keyword evidence="3" id="KW-1185">Reference proteome</keyword>
<dbReference type="AlphaFoldDB" id="A0AAV4R948"/>